<evidence type="ECO:0000259" key="6">
    <source>
        <dbReference type="Pfam" id="PF02931"/>
    </source>
</evidence>
<dbReference type="PROSITE" id="PS00236">
    <property type="entry name" value="NEUROTR_ION_CHANNEL"/>
    <property type="match status" value="2"/>
</dbReference>
<keyword evidence="4 5" id="KW-0472">Membrane</keyword>
<accession>A0A914W6S0</accession>
<keyword evidence="5" id="KW-0406">Ion transport</keyword>
<feature type="transmembrane region" description="Helical" evidence="5">
    <location>
        <begin position="635"/>
        <end position="654"/>
    </location>
</feature>
<evidence type="ECO:0000259" key="7">
    <source>
        <dbReference type="Pfam" id="PF02932"/>
    </source>
</evidence>
<dbReference type="InterPro" id="IPR036734">
    <property type="entry name" value="Neur_chan_lig-bd_sf"/>
</dbReference>
<dbReference type="PANTHER" id="PTHR18945">
    <property type="entry name" value="NEUROTRANSMITTER GATED ION CHANNEL"/>
    <property type="match status" value="1"/>
</dbReference>
<comment type="subcellular location">
    <subcellularLocation>
        <location evidence="1">Membrane</location>
        <topology evidence="1">Multi-pass membrane protein</topology>
    </subcellularLocation>
</comment>
<keyword evidence="5" id="KW-0407">Ion channel</keyword>
<evidence type="ECO:0000256" key="4">
    <source>
        <dbReference type="ARBA" id="ARBA00023136"/>
    </source>
</evidence>
<dbReference type="Pfam" id="PF02931">
    <property type="entry name" value="Neur_chan_LBD"/>
    <property type="match status" value="2"/>
</dbReference>
<keyword evidence="5" id="KW-0813">Transport</keyword>
<dbReference type="Pfam" id="PF02932">
    <property type="entry name" value="Neur_chan_memb"/>
    <property type="match status" value="1"/>
</dbReference>
<dbReference type="InterPro" id="IPR006029">
    <property type="entry name" value="Neurotrans-gated_channel_TM"/>
</dbReference>
<feature type="transmembrane region" description="Helical" evidence="5">
    <location>
        <begin position="307"/>
        <end position="330"/>
    </location>
</feature>
<name>A0A914W6S0_9BILA</name>
<evidence type="ECO:0000313" key="9">
    <source>
        <dbReference type="WBParaSite" id="PSAMB.scaffold3399size18417.g21382.t1"/>
    </source>
</evidence>
<proteinExistence type="inferred from homology"/>
<feature type="transmembrane region" description="Helical" evidence="5">
    <location>
        <begin position="242"/>
        <end position="265"/>
    </location>
</feature>
<dbReference type="SUPFAM" id="SSF90112">
    <property type="entry name" value="Neurotransmitter-gated ion-channel transmembrane pore"/>
    <property type="match status" value="2"/>
</dbReference>
<evidence type="ECO:0000313" key="8">
    <source>
        <dbReference type="Proteomes" id="UP000887566"/>
    </source>
</evidence>
<dbReference type="CDD" id="cd19051">
    <property type="entry name" value="LGIC_TM_cation"/>
    <property type="match status" value="2"/>
</dbReference>
<feature type="transmembrane region" description="Helical" evidence="5">
    <location>
        <begin position="277"/>
        <end position="295"/>
    </location>
</feature>
<sequence>MALRSKYHRLSLFWYTYLILAASGIFANELDVYEAILTNYNKNVRPTRKISGPVVVSIELLYFNLLYMNQNQQSITFQTDVDMIWKDENLRWNASEFGGTSSIVIPSYLLWKPDIYVTTGLSIDYMYPEEQRYIRVQSDGTIELVTLYLITNECRMSIEDFPYDIQTCYISLESWMYSIDQIDLAVGKKTQNLTATINDGKFMGNGEWTVVSFDKELGSYSEFGKPPYATLTYTIKLRRQPIYYICVLLIPTFVTATICLFGLFVPAMNTGERVEKVNIGMATLLAMGVILGIVAGEMPKTTTLPLLGFYVLAELLLCAIGVFLSMVIIVTHQRVSTRALTPPPWLNKILLLKVKTVQNPKKTDVTTLTTEKAVRPLSEDKTTNDLIETIQNSMELFLLPEMYRTARGKTDVNAAILEYEAAVIEQDQRDETITFLSHLEMIWKDENLRWNASKFGGTSSVLIPSSLLWKPDIYVASGLNVEDMVPDEQRLTSVQNDGTVRSSTYCLITNECSLSIKDFPFDEQTCNIIYESMMHRTDQIELVTGQKLRNRNTTTEDGYFVGNGEWTLVSFDKELYAYNWSDGYRYVQLKYTVKLQRQPIYYICVMVIPTFVTATICLFGLFVPAMNTGERVEKVNMGLATLLSMAVILGIVAGEMPKTKTLPLLGTASTFLASLNAK</sequence>
<dbReference type="FunFam" id="2.70.170.10:FF:000027">
    <property type="entry name" value="Ligand-Gated ion Channel"/>
    <property type="match status" value="1"/>
</dbReference>
<dbReference type="InterPro" id="IPR038050">
    <property type="entry name" value="Neuro_actylchol_rec"/>
</dbReference>
<dbReference type="WBParaSite" id="PSAMB.scaffold3399size18417.g21382.t1">
    <property type="protein sequence ID" value="PSAMB.scaffold3399size18417.g21382.t1"/>
    <property type="gene ID" value="PSAMB.scaffold3399size18417.g21382"/>
</dbReference>
<dbReference type="InterPro" id="IPR006201">
    <property type="entry name" value="Neur_channel"/>
</dbReference>
<comment type="similarity">
    <text evidence="5">Belongs to the ligand-gated ion channel (TC 1.A.9) family.</text>
</comment>
<reference evidence="9" key="1">
    <citation type="submission" date="2022-11" db="UniProtKB">
        <authorList>
            <consortium name="WormBaseParasite"/>
        </authorList>
    </citation>
    <scope>IDENTIFICATION</scope>
</reference>
<protein>
    <submittedName>
        <fullName evidence="9">Neurotransmitter-gated ion-channel ligand-binding domain-containing protein</fullName>
    </submittedName>
</protein>
<feature type="transmembrane region" description="Helical" evidence="5">
    <location>
        <begin position="600"/>
        <end position="623"/>
    </location>
</feature>
<keyword evidence="3 5" id="KW-1133">Transmembrane helix</keyword>
<dbReference type="Gene3D" id="1.20.58.390">
    <property type="entry name" value="Neurotransmitter-gated ion-channel transmembrane domain"/>
    <property type="match status" value="2"/>
</dbReference>
<dbReference type="GO" id="GO:0016020">
    <property type="term" value="C:membrane"/>
    <property type="evidence" value="ECO:0007669"/>
    <property type="project" value="UniProtKB-SubCell"/>
</dbReference>
<dbReference type="SUPFAM" id="SSF63712">
    <property type="entry name" value="Nicotinic receptor ligand binding domain-like"/>
    <property type="match status" value="2"/>
</dbReference>
<dbReference type="InterPro" id="IPR006202">
    <property type="entry name" value="Neur_chan_lig-bd"/>
</dbReference>
<dbReference type="CDD" id="cd18989">
    <property type="entry name" value="LGIC_ECD_cation"/>
    <property type="match status" value="2"/>
</dbReference>
<dbReference type="Gene3D" id="2.70.170.10">
    <property type="entry name" value="Neurotransmitter-gated ion-channel ligand-binding domain"/>
    <property type="match status" value="2"/>
</dbReference>
<evidence type="ECO:0000256" key="2">
    <source>
        <dbReference type="ARBA" id="ARBA00022692"/>
    </source>
</evidence>
<keyword evidence="2 5" id="KW-0812">Transmembrane</keyword>
<evidence type="ECO:0000256" key="3">
    <source>
        <dbReference type="ARBA" id="ARBA00022989"/>
    </source>
</evidence>
<evidence type="ECO:0000256" key="1">
    <source>
        <dbReference type="ARBA" id="ARBA00004141"/>
    </source>
</evidence>
<keyword evidence="8" id="KW-1185">Reference proteome</keyword>
<feature type="domain" description="Neurotransmitter-gated ion-channel ligand-binding" evidence="6">
    <location>
        <begin position="32"/>
        <end position="241"/>
    </location>
</feature>
<dbReference type="PRINTS" id="PR00252">
    <property type="entry name" value="NRIONCHANNEL"/>
</dbReference>
<dbReference type="GO" id="GO:0005230">
    <property type="term" value="F:extracellular ligand-gated monoatomic ion channel activity"/>
    <property type="evidence" value="ECO:0007669"/>
    <property type="project" value="InterPro"/>
</dbReference>
<dbReference type="AlphaFoldDB" id="A0A914W6S0"/>
<organism evidence="8 9">
    <name type="scientific">Plectus sambesii</name>
    <dbReference type="NCBI Taxonomy" id="2011161"/>
    <lineage>
        <taxon>Eukaryota</taxon>
        <taxon>Metazoa</taxon>
        <taxon>Ecdysozoa</taxon>
        <taxon>Nematoda</taxon>
        <taxon>Chromadorea</taxon>
        <taxon>Plectida</taxon>
        <taxon>Plectina</taxon>
        <taxon>Plectoidea</taxon>
        <taxon>Plectidae</taxon>
        <taxon>Plectus</taxon>
    </lineage>
</organism>
<feature type="domain" description="Neurotransmitter-gated ion-channel transmembrane" evidence="7">
    <location>
        <begin position="249"/>
        <end position="367"/>
    </location>
</feature>
<evidence type="ECO:0000256" key="5">
    <source>
        <dbReference type="RuleBase" id="RU000687"/>
    </source>
</evidence>
<dbReference type="InterPro" id="IPR018000">
    <property type="entry name" value="Neurotransmitter_ion_chnl_CS"/>
</dbReference>
<dbReference type="Proteomes" id="UP000887566">
    <property type="component" value="Unplaced"/>
</dbReference>
<feature type="domain" description="Neurotransmitter-gated ion-channel ligand-binding" evidence="6">
    <location>
        <begin position="422"/>
        <end position="599"/>
    </location>
</feature>
<dbReference type="GO" id="GO:0004888">
    <property type="term" value="F:transmembrane signaling receptor activity"/>
    <property type="evidence" value="ECO:0007669"/>
    <property type="project" value="InterPro"/>
</dbReference>
<dbReference type="InterPro" id="IPR036719">
    <property type="entry name" value="Neuro-gated_channel_TM_sf"/>
</dbReference>